<sequence length="49" mass="5823">MANPYPTPTTVTKPILATQSYKERCHSETFCGFSHYNPFLQMTFFFFFF</sequence>
<gene>
    <name evidence="1" type="primary">ORF6110</name>
</gene>
<feature type="non-terminal residue" evidence="1">
    <location>
        <position position="49"/>
    </location>
</feature>
<accession>A0A0B6XYV0</accession>
<protein>
    <submittedName>
        <fullName evidence="1">Uncharacterized protein</fullName>
    </submittedName>
</protein>
<dbReference type="AlphaFoldDB" id="A0A0B6XYV0"/>
<name>A0A0B6XYV0_9EUPU</name>
<organism evidence="1">
    <name type="scientific">Arion vulgaris</name>
    <dbReference type="NCBI Taxonomy" id="1028688"/>
    <lineage>
        <taxon>Eukaryota</taxon>
        <taxon>Metazoa</taxon>
        <taxon>Spiralia</taxon>
        <taxon>Lophotrochozoa</taxon>
        <taxon>Mollusca</taxon>
        <taxon>Gastropoda</taxon>
        <taxon>Heterobranchia</taxon>
        <taxon>Euthyneura</taxon>
        <taxon>Panpulmonata</taxon>
        <taxon>Eupulmonata</taxon>
        <taxon>Stylommatophora</taxon>
        <taxon>Helicina</taxon>
        <taxon>Arionoidea</taxon>
        <taxon>Arionidae</taxon>
        <taxon>Arion</taxon>
    </lineage>
</organism>
<proteinExistence type="predicted"/>
<reference evidence="1" key="1">
    <citation type="submission" date="2014-12" db="EMBL/GenBank/DDBJ databases">
        <title>Insight into the proteome of Arion vulgaris.</title>
        <authorList>
            <person name="Aradska J."/>
            <person name="Bulat T."/>
            <person name="Smidak R."/>
            <person name="Sarate P."/>
            <person name="Gangsoo J."/>
            <person name="Sialana F."/>
            <person name="Bilban M."/>
            <person name="Lubec G."/>
        </authorList>
    </citation>
    <scope>NUCLEOTIDE SEQUENCE</scope>
    <source>
        <tissue evidence="1">Skin</tissue>
    </source>
</reference>
<evidence type="ECO:0000313" key="1">
    <source>
        <dbReference type="EMBL" id="CEK49028.1"/>
    </source>
</evidence>
<dbReference type="EMBL" id="HACG01002163">
    <property type="protein sequence ID" value="CEK49028.1"/>
    <property type="molecule type" value="Transcribed_RNA"/>
</dbReference>